<accession>A0A5J5PVH4</accession>
<proteinExistence type="predicted"/>
<keyword evidence="2" id="KW-1185">Reference proteome</keyword>
<organism evidence="1 2">
    <name type="scientific">Gossypium barbadense</name>
    <name type="common">Sea Island cotton</name>
    <name type="synonym">Hibiscus barbadensis</name>
    <dbReference type="NCBI Taxonomy" id="3634"/>
    <lineage>
        <taxon>Eukaryota</taxon>
        <taxon>Viridiplantae</taxon>
        <taxon>Streptophyta</taxon>
        <taxon>Embryophyta</taxon>
        <taxon>Tracheophyta</taxon>
        <taxon>Spermatophyta</taxon>
        <taxon>Magnoliopsida</taxon>
        <taxon>eudicotyledons</taxon>
        <taxon>Gunneridae</taxon>
        <taxon>Pentapetalae</taxon>
        <taxon>rosids</taxon>
        <taxon>malvids</taxon>
        <taxon>Malvales</taxon>
        <taxon>Malvaceae</taxon>
        <taxon>Malvoideae</taxon>
        <taxon>Gossypium</taxon>
    </lineage>
</organism>
<evidence type="ECO:0000313" key="1">
    <source>
        <dbReference type="EMBL" id="KAB2010595.1"/>
    </source>
</evidence>
<dbReference type="EMBL" id="CM018224">
    <property type="protein sequence ID" value="KAB2010595.1"/>
    <property type="molecule type" value="Genomic_DNA"/>
</dbReference>
<dbReference type="OrthoDB" id="1716625at2759"/>
<evidence type="ECO:0000313" key="2">
    <source>
        <dbReference type="Proteomes" id="UP000327439"/>
    </source>
</evidence>
<protein>
    <submittedName>
        <fullName evidence="1">Uncharacterized protein</fullName>
    </submittedName>
</protein>
<dbReference type="Gene3D" id="3.40.50.300">
    <property type="entry name" value="P-loop containing nucleotide triphosphate hydrolases"/>
    <property type="match status" value="1"/>
</dbReference>
<sequence length="137" mass="15209">MVFFKIIKEGAHIGPEPMTNRFVVVMSGTDERSVPGNTIAVQADMPFSGLTTFGTAFLSKFECSQMPHLNFEKYSGAIGWGLQGATSGMEDAKEQIVQVSKNSTLPSQDEDRSKWFGELPWEESLRDAHEFGKLVLF</sequence>
<dbReference type="InterPro" id="IPR027417">
    <property type="entry name" value="P-loop_NTPase"/>
</dbReference>
<dbReference type="Proteomes" id="UP000327439">
    <property type="component" value="Chromosome D10"/>
</dbReference>
<dbReference type="AlphaFoldDB" id="A0A5J5PVH4"/>
<reference evidence="2" key="1">
    <citation type="journal article" date="2020" name="Nat. Genet.">
        <title>Genomic diversifications of five Gossypium allopolyploid species and their impact on cotton improvement.</title>
        <authorList>
            <person name="Chen Z.J."/>
            <person name="Sreedasyam A."/>
            <person name="Ando A."/>
            <person name="Song Q."/>
            <person name="De Santiago L.M."/>
            <person name="Hulse-Kemp A.M."/>
            <person name="Ding M."/>
            <person name="Ye W."/>
            <person name="Kirkbride R.C."/>
            <person name="Jenkins J."/>
            <person name="Plott C."/>
            <person name="Lovell J."/>
            <person name="Lin Y.M."/>
            <person name="Vaughn R."/>
            <person name="Liu B."/>
            <person name="Simpson S."/>
            <person name="Scheffler B.E."/>
            <person name="Wen L."/>
            <person name="Saski C.A."/>
            <person name="Grover C.E."/>
            <person name="Hu G."/>
            <person name="Conover J.L."/>
            <person name="Carlson J.W."/>
            <person name="Shu S."/>
            <person name="Boston L.B."/>
            <person name="Williams M."/>
            <person name="Peterson D.G."/>
            <person name="McGee K."/>
            <person name="Jones D.C."/>
            <person name="Wendel J.F."/>
            <person name="Stelly D.M."/>
            <person name="Grimwood J."/>
            <person name="Schmutz J."/>
        </authorList>
    </citation>
    <scope>NUCLEOTIDE SEQUENCE [LARGE SCALE GENOMIC DNA]</scope>
    <source>
        <strain evidence="2">cv. 3-79</strain>
    </source>
</reference>
<gene>
    <name evidence="1" type="ORF">ES319_D10G250200v1</name>
</gene>
<name>A0A5J5PVH4_GOSBA</name>